<organism evidence="1">
    <name type="scientific">Solanum lycopersicum</name>
    <name type="common">Tomato</name>
    <name type="synonym">Lycopersicon esculentum</name>
    <dbReference type="NCBI Taxonomy" id="4081"/>
    <lineage>
        <taxon>Eukaryota</taxon>
        <taxon>Viridiplantae</taxon>
        <taxon>Streptophyta</taxon>
        <taxon>Embryophyta</taxon>
        <taxon>Tracheophyta</taxon>
        <taxon>Spermatophyta</taxon>
        <taxon>Magnoliopsida</taxon>
        <taxon>eudicotyledons</taxon>
        <taxon>Gunneridae</taxon>
        <taxon>Pentapetalae</taxon>
        <taxon>asterids</taxon>
        <taxon>lamiids</taxon>
        <taxon>Solanales</taxon>
        <taxon>Solanaceae</taxon>
        <taxon>Solanoideae</taxon>
        <taxon>Solaneae</taxon>
        <taxon>Solanum</taxon>
        <taxon>Solanum subgen. Lycopersicon</taxon>
    </lineage>
</organism>
<dbReference type="AlphaFoldDB" id="K4CK23"/>
<dbReference type="InParanoid" id="K4CK23"/>
<accession>K4CK23</accession>
<keyword evidence="2" id="KW-1185">Reference proteome</keyword>
<sequence length="49" mass="5403">MPSNVDGSSDVDGVNFCCLLLQNSQMIFIWSCPTLKSSQKAALCIYSRM</sequence>
<evidence type="ECO:0000313" key="2">
    <source>
        <dbReference type="Proteomes" id="UP000004994"/>
    </source>
</evidence>
<name>K4CK23_SOLLC</name>
<reference evidence="1" key="1">
    <citation type="journal article" date="2012" name="Nature">
        <title>The tomato genome sequence provides insights into fleshy fruit evolution.</title>
        <authorList>
            <consortium name="Tomato Genome Consortium"/>
        </authorList>
    </citation>
    <scope>NUCLEOTIDE SEQUENCE [LARGE SCALE GENOMIC DNA]</scope>
    <source>
        <strain evidence="1">cv. Heinz 1706</strain>
    </source>
</reference>
<dbReference type="PaxDb" id="4081-Solyc08g036630.1.1"/>
<dbReference type="EnsemblPlants" id="Solyc08g036630.1.1">
    <property type="protein sequence ID" value="Solyc08g036630.1.1"/>
    <property type="gene ID" value="Solyc08g036630.1"/>
</dbReference>
<reference evidence="1" key="2">
    <citation type="submission" date="2015-06" db="UniProtKB">
        <authorList>
            <consortium name="EnsemblPlants"/>
        </authorList>
    </citation>
    <scope>IDENTIFICATION</scope>
    <source>
        <strain evidence="1">cv. Heinz 1706</strain>
    </source>
</reference>
<dbReference type="Proteomes" id="UP000004994">
    <property type="component" value="Chromosome 8"/>
</dbReference>
<protein>
    <submittedName>
        <fullName evidence="1">Uncharacterized protein</fullName>
    </submittedName>
</protein>
<dbReference type="Gramene" id="Solyc08g036630.1.1">
    <property type="protein sequence ID" value="Solyc08g036630.1.1"/>
    <property type="gene ID" value="Solyc08g036630.1"/>
</dbReference>
<proteinExistence type="predicted"/>
<evidence type="ECO:0000313" key="1">
    <source>
        <dbReference type="EnsemblPlants" id="Solyc08g036630.1.1"/>
    </source>
</evidence>
<dbReference type="HOGENOM" id="CLU_3145456_0_0_1"/>